<dbReference type="Proteomes" id="UP001160499">
    <property type="component" value="Unassembled WGS sequence"/>
</dbReference>
<proteinExistence type="predicted"/>
<accession>A0ABT6LWT0</accession>
<protein>
    <submittedName>
        <fullName evidence="1">Uncharacterized protein</fullName>
    </submittedName>
</protein>
<sequence>MVFNALGARGFPRVRLIVVPYARVLPEAAG</sequence>
<organism evidence="1 2">
    <name type="scientific">Streptomyces pseudovenezuelae</name>
    <dbReference type="NCBI Taxonomy" id="67350"/>
    <lineage>
        <taxon>Bacteria</taxon>
        <taxon>Bacillati</taxon>
        <taxon>Actinomycetota</taxon>
        <taxon>Actinomycetes</taxon>
        <taxon>Kitasatosporales</taxon>
        <taxon>Streptomycetaceae</taxon>
        <taxon>Streptomyces</taxon>
        <taxon>Streptomyces aurantiacus group</taxon>
    </lineage>
</organism>
<reference evidence="1 2" key="1">
    <citation type="submission" date="2023-04" db="EMBL/GenBank/DDBJ databases">
        <title>Forest soil microbial communities from Buena Vista Peninsula, Colon Province, Panama.</title>
        <authorList>
            <person name="Bouskill N."/>
        </authorList>
    </citation>
    <scope>NUCLEOTIDE SEQUENCE [LARGE SCALE GENOMIC DNA]</scope>
    <source>
        <strain evidence="1 2">GGS1</strain>
    </source>
</reference>
<evidence type="ECO:0000313" key="2">
    <source>
        <dbReference type="Proteomes" id="UP001160499"/>
    </source>
</evidence>
<gene>
    <name evidence="1" type="ORF">M2283_008098</name>
</gene>
<name>A0ABT6LWT0_9ACTN</name>
<dbReference type="EMBL" id="JARXVH010000018">
    <property type="protein sequence ID" value="MDH6220756.1"/>
    <property type="molecule type" value="Genomic_DNA"/>
</dbReference>
<comment type="caution">
    <text evidence="1">The sequence shown here is derived from an EMBL/GenBank/DDBJ whole genome shotgun (WGS) entry which is preliminary data.</text>
</comment>
<evidence type="ECO:0000313" key="1">
    <source>
        <dbReference type="EMBL" id="MDH6220756.1"/>
    </source>
</evidence>
<keyword evidence="2" id="KW-1185">Reference proteome</keyword>